<dbReference type="GO" id="GO:0006874">
    <property type="term" value="P:intracellular calcium ion homeostasis"/>
    <property type="evidence" value="ECO:0007669"/>
    <property type="project" value="TreeGrafter"/>
</dbReference>
<evidence type="ECO:0000259" key="6">
    <source>
        <dbReference type="Pfam" id="PF01699"/>
    </source>
</evidence>
<feature type="transmembrane region" description="Helical" evidence="5">
    <location>
        <begin position="293"/>
        <end position="309"/>
    </location>
</feature>
<sequence>MGIVLLKFSAGLLILLFSTQKLVVLAEKISRKFRISPLIVGITIVAIGTSLPELTVSIISILKNDSGLAMGNIIGSNIANILMVFPTGILLGNLRIGTTKTQRSALILLVVTALFFLSRYVGEFRKIFGISLIGLSVLVSFIEYQFGVSGRLHEDLKRFKMVYDEKLNSFLYLLALFLILGIIVGGILVVNSIEGISLLTGIPTTVLGLTLSAVATSLPELLTTVFSQKNHQEKITIGNVIGSNIYNLLLIGGIISLFPLTRVVSIGEWLWLVITTISFVFILRYYKGKRPPKYIGLILLLFFFVYIFTQ</sequence>
<evidence type="ECO:0000313" key="8">
    <source>
        <dbReference type="Proteomes" id="UP000231136"/>
    </source>
</evidence>
<evidence type="ECO:0000256" key="1">
    <source>
        <dbReference type="ARBA" id="ARBA00004141"/>
    </source>
</evidence>
<keyword evidence="4 5" id="KW-0472">Membrane</keyword>
<feature type="transmembrane region" description="Helical" evidence="5">
    <location>
        <begin position="6"/>
        <end position="26"/>
    </location>
</feature>
<feature type="transmembrane region" description="Helical" evidence="5">
    <location>
        <begin position="127"/>
        <end position="148"/>
    </location>
</feature>
<feature type="transmembrane region" description="Helical" evidence="5">
    <location>
        <begin position="269"/>
        <end position="286"/>
    </location>
</feature>
<dbReference type="GO" id="GO:0005262">
    <property type="term" value="F:calcium channel activity"/>
    <property type="evidence" value="ECO:0007669"/>
    <property type="project" value="TreeGrafter"/>
</dbReference>
<feature type="domain" description="Sodium/calcium exchanger membrane region" evidence="6">
    <location>
        <begin position="7"/>
        <end position="135"/>
    </location>
</feature>
<comment type="caution">
    <text evidence="7">The sequence shown here is derived from an EMBL/GenBank/DDBJ whole genome shotgun (WGS) entry which is preliminary data.</text>
</comment>
<feature type="transmembrane region" description="Helical" evidence="5">
    <location>
        <begin position="104"/>
        <end position="121"/>
    </location>
</feature>
<accession>A0A2H0DUF2</accession>
<name>A0A2H0DUF2_9BACT</name>
<feature type="transmembrane region" description="Helical" evidence="5">
    <location>
        <begin position="196"/>
        <end position="216"/>
    </location>
</feature>
<reference evidence="7 8" key="1">
    <citation type="submission" date="2017-09" db="EMBL/GenBank/DDBJ databases">
        <title>Depth-based differentiation of microbial function through sediment-hosted aquifers and enrichment of novel symbionts in the deep terrestrial subsurface.</title>
        <authorList>
            <person name="Probst A.J."/>
            <person name="Ladd B."/>
            <person name="Jarett J.K."/>
            <person name="Geller-Mcgrath D.E."/>
            <person name="Sieber C.M."/>
            <person name="Emerson J.B."/>
            <person name="Anantharaman K."/>
            <person name="Thomas B.C."/>
            <person name="Malmstrom R."/>
            <person name="Stieglmeier M."/>
            <person name="Klingl A."/>
            <person name="Woyke T."/>
            <person name="Ryan C.M."/>
            <person name="Banfield J.F."/>
        </authorList>
    </citation>
    <scope>NUCLEOTIDE SEQUENCE [LARGE SCALE GENOMIC DNA]</scope>
    <source>
        <strain evidence="7">CG22_combo_CG10-13_8_21_14_all_43_12</strain>
    </source>
</reference>
<feature type="transmembrane region" description="Helical" evidence="5">
    <location>
        <begin position="169"/>
        <end position="190"/>
    </location>
</feature>
<evidence type="ECO:0000256" key="3">
    <source>
        <dbReference type="ARBA" id="ARBA00022989"/>
    </source>
</evidence>
<dbReference type="Proteomes" id="UP000231136">
    <property type="component" value="Unassembled WGS sequence"/>
</dbReference>
<keyword evidence="3 5" id="KW-1133">Transmembrane helix</keyword>
<evidence type="ECO:0000256" key="4">
    <source>
        <dbReference type="ARBA" id="ARBA00023136"/>
    </source>
</evidence>
<protein>
    <recommendedName>
        <fullName evidence="6">Sodium/calcium exchanger membrane region domain-containing protein</fullName>
    </recommendedName>
</protein>
<dbReference type="InterPro" id="IPR044880">
    <property type="entry name" value="NCX_ion-bd_dom_sf"/>
</dbReference>
<feature type="transmembrane region" description="Helical" evidence="5">
    <location>
        <begin position="38"/>
        <end position="62"/>
    </location>
</feature>
<evidence type="ECO:0000256" key="5">
    <source>
        <dbReference type="SAM" id="Phobius"/>
    </source>
</evidence>
<dbReference type="AlphaFoldDB" id="A0A2H0DUF2"/>
<feature type="transmembrane region" description="Helical" evidence="5">
    <location>
        <begin position="237"/>
        <end position="257"/>
    </location>
</feature>
<evidence type="ECO:0000256" key="2">
    <source>
        <dbReference type="ARBA" id="ARBA00022692"/>
    </source>
</evidence>
<dbReference type="EMBL" id="PCTR01000137">
    <property type="protein sequence ID" value="PIP85359.1"/>
    <property type="molecule type" value="Genomic_DNA"/>
</dbReference>
<dbReference type="InterPro" id="IPR004481">
    <property type="entry name" value="K/Na/Ca-exchanger"/>
</dbReference>
<gene>
    <name evidence="7" type="ORF">COW83_04770</name>
</gene>
<organism evidence="7 8">
    <name type="scientific">Candidatus Collierbacteria bacterium CG22_combo_CG10-13_8_21_14_all_43_12</name>
    <dbReference type="NCBI Taxonomy" id="1974537"/>
    <lineage>
        <taxon>Bacteria</taxon>
        <taxon>Candidatus Collieribacteriota</taxon>
    </lineage>
</organism>
<dbReference type="PANTHER" id="PTHR10846">
    <property type="entry name" value="SODIUM/POTASSIUM/CALCIUM EXCHANGER"/>
    <property type="match status" value="1"/>
</dbReference>
<dbReference type="PANTHER" id="PTHR10846:SF8">
    <property type="entry name" value="INNER MEMBRANE PROTEIN YRBG"/>
    <property type="match status" value="1"/>
</dbReference>
<feature type="domain" description="Sodium/calcium exchanger membrane region" evidence="6">
    <location>
        <begin position="172"/>
        <end position="310"/>
    </location>
</feature>
<keyword evidence="2 5" id="KW-0812">Transmembrane</keyword>
<dbReference type="InterPro" id="IPR004837">
    <property type="entry name" value="NaCa_Exmemb"/>
</dbReference>
<comment type="subcellular location">
    <subcellularLocation>
        <location evidence="1">Membrane</location>
        <topology evidence="1">Multi-pass membrane protein</topology>
    </subcellularLocation>
</comment>
<feature type="transmembrane region" description="Helical" evidence="5">
    <location>
        <begin position="68"/>
        <end position="92"/>
    </location>
</feature>
<dbReference type="GO" id="GO:0008273">
    <property type="term" value="F:calcium, potassium:sodium antiporter activity"/>
    <property type="evidence" value="ECO:0007669"/>
    <property type="project" value="TreeGrafter"/>
</dbReference>
<dbReference type="GO" id="GO:0005886">
    <property type="term" value="C:plasma membrane"/>
    <property type="evidence" value="ECO:0007669"/>
    <property type="project" value="TreeGrafter"/>
</dbReference>
<dbReference type="Pfam" id="PF01699">
    <property type="entry name" value="Na_Ca_ex"/>
    <property type="match status" value="2"/>
</dbReference>
<evidence type="ECO:0000313" key="7">
    <source>
        <dbReference type="EMBL" id="PIP85359.1"/>
    </source>
</evidence>
<dbReference type="Gene3D" id="1.20.1420.30">
    <property type="entry name" value="NCX, central ion-binding region"/>
    <property type="match status" value="2"/>
</dbReference>
<proteinExistence type="predicted"/>